<evidence type="ECO:0000313" key="5">
    <source>
        <dbReference type="Proteomes" id="UP000053647"/>
    </source>
</evidence>
<dbReference type="SUPFAM" id="SSF53383">
    <property type="entry name" value="PLP-dependent transferases"/>
    <property type="match status" value="1"/>
</dbReference>
<dbReference type="InterPro" id="IPR015424">
    <property type="entry name" value="PyrdxlP-dep_Trfase"/>
</dbReference>
<protein>
    <recommendedName>
        <fullName evidence="6">Cystathionine gamma-synthase</fullName>
    </recommendedName>
</protein>
<sequence>MTTAIALGDIPFGQPLPPNPHTLCMSLPSWKDVVGYLEKEKTFLDAVVTGYPRFFIHRSVQKLIDISEKKFGHEGETCLIFPSRRDAEHCKDFILRQAALANISAKVRTVQYPIHAGDSSSLGPDVPVSGPCACRAELHLAFFPNEVYAIARKFWQHCGLGISSRRADHCLSLIEGAEQRTLPCPGEHDSCSVAAREGAQAKLELCQRIASYFVHPDADNCQQGRGTHSSVPEPGSSLNGEIVHRVTEEGVFLFSCGVSAIFNAHQLLLEARPGQPSKSVVFGFPYTCTLKLIEKFGPGVYFFGHGLDSDIDDLEAMLAQGSTTDQSGPPILALFTEFPSNPLLRAVNLPRLRALADKYDFPIVIDETIGSFANVNVLPFADIVITSLSKFVCGRANVLGGSLVLNPNGRHYATLKDRLTYMYEDTYFDEDAIVMEGNSRDFLGRMHIINDNAETVCDFLHPRSIAGGGPSESTVIKQVLYPKYTSPTNYSRCRLPNGGYGGLFSLTFVSLAASKAFYGALPCAKGPSFGYEFTMAFPYTIVGHYDELGWAAEYGVDEGLVRISAGVEEKGVLLGWIEIALKAAEACVGVSS</sequence>
<evidence type="ECO:0000313" key="4">
    <source>
        <dbReference type="EMBL" id="KIJ11154.1"/>
    </source>
</evidence>
<evidence type="ECO:0000256" key="2">
    <source>
        <dbReference type="ARBA" id="ARBA00022898"/>
    </source>
</evidence>
<dbReference type="Proteomes" id="UP000053647">
    <property type="component" value="Unassembled WGS sequence"/>
</dbReference>
<evidence type="ECO:0000256" key="1">
    <source>
        <dbReference type="ARBA" id="ARBA00001933"/>
    </source>
</evidence>
<dbReference type="InterPro" id="IPR015421">
    <property type="entry name" value="PyrdxlP-dep_Trfase_major"/>
</dbReference>
<proteinExistence type="inferred from homology"/>
<dbReference type="Pfam" id="PF01053">
    <property type="entry name" value="Cys_Met_Meta_PP"/>
    <property type="match status" value="1"/>
</dbReference>
<keyword evidence="5" id="KW-1185">Reference proteome</keyword>
<accession>A0A0C9SSF1</accession>
<dbReference type="EMBL" id="KN819385">
    <property type="protein sequence ID" value="KIJ11154.1"/>
    <property type="molecule type" value="Genomic_DNA"/>
</dbReference>
<keyword evidence="2 3" id="KW-0663">Pyridoxal phosphate</keyword>
<organism evidence="4 5">
    <name type="scientific">Paxillus involutus ATCC 200175</name>
    <dbReference type="NCBI Taxonomy" id="664439"/>
    <lineage>
        <taxon>Eukaryota</taxon>
        <taxon>Fungi</taxon>
        <taxon>Dikarya</taxon>
        <taxon>Basidiomycota</taxon>
        <taxon>Agaricomycotina</taxon>
        <taxon>Agaricomycetes</taxon>
        <taxon>Agaricomycetidae</taxon>
        <taxon>Boletales</taxon>
        <taxon>Paxilineae</taxon>
        <taxon>Paxillaceae</taxon>
        <taxon>Paxillus</taxon>
    </lineage>
</organism>
<comment type="similarity">
    <text evidence="3">Belongs to the trans-sulfuration enzymes family.</text>
</comment>
<dbReference type="GO" id="GO:0030170">
    <property type="term" value="F:pyridoxal phosphate binding"/>
    <property type="evidence" value="ECO:0007669"/>
    <property type="project" value="InterPro"/>
</dbReference>
<dbReference type="GO" id="GO:0019346">
    <property type="term" value="P:transsulfuration"/>
    <property type="evidence" value="ECO:0007669"/>
    <property type="project" value="InterPro"/>
</dbReference>
<name>A0A0C9SSF1_PAXIN</name>
<dbReference type="PANTHER" id="PTHR42699">
    <property type="match status" value="1"/>
</dbReference>
<reference evidence="4 5" key="1">
    <citation type="submission" date="2014-06" db="EMBL/GenBank/DDBJ databases">
        <authorList>
            <consortium name="DOE Joint Genome Institute"/>
            <person name="Kuo A."/>
            <person name="Kohler A."/>
            <person name="Nagy L.G."/>
            <person name="Floudas D."/>
            <person name="Copeland A."/>
            <person name="Barry K.W."/>
            <person name="Cichocki N."/>
            <person name="Veneault-Fourrey C."/>
            <person name="LaButti K."/>
            <person name="Lindquist E.A."/>
            <person name="Lipzen A."/>
            <person name="Lundell T."/>
            <person name="Morin E."/>
            <person name="Murat C."/>
            <person name="Sun H."/>
            <person name="Tunlid A."/>
            <person name="Henrissat B."/>
            <person name="Grigoriev I.V."/>
            <person name="Hibbett D.S."/>
            <person name="Martin F."/>
            <person name="Nordberg H.P."/>
            <person name="Cantor M.N."/>
            <person name="Hua S.X."/>
        </authorList>
    </citation>
    <scope>NUCLEOTIDE SEQUENCE [LARGE SCALE GENOMIC DNA]</scope>
    <source>
        <strain evidence="4 5">ATCC 200175</strain>
    </source>
</reference>
<dbReference type="Gene3D" id="3.90.1150.10">
    <property type="entry name" value="Aspartate Aminotransferase, domain 1"/>
    <property type="match status" value="1"/>
</dbReference>
<dbReference type="HOGENOM" id="CLU_011302_1_0_1"/>
<dbReference type="GO" id="GO:0003962">
    <property type="term" value="F:cystathionine gamma-synthase activity"/>
    <property type="evidence" value="ECO:0007669"/>
    <property type="project" value="TreeGrafter"/>
</dbReference>
<dbReference type="AlphaFoldDB" id="A0A0C9SSF1"/>
<dbReference type="InterPro" id="IPR000277">
    <property type="entry name" value="Cys/Met-Metab_PyrdxlP-dep_enz"/>
</dbReference>
<comment type="cofactor">
    <cofactor evidence="1 3">
        <name>pyridoxal 5'-phosphate</name>
        <dbReference type="ChEBI" id="CHEBI:597326"/>
    </cofactor>
</comment>
<evidence type="ECO:0000256" key="3">
    <source>
        <dbReference type="RuleBase" id="RU362118"/>
    </source>
</evidence>
<gene>
    <name evidence="4" type="ORF">PAXINDRAFT_171852</name>
</gene>
<dbReference type="Gene3D" id="3.40.640.10">
    <property type="entry name" value="Type I PLP-dependent aspartate aminotransferase-like (Major domain)"/>
    <property type="match status" value="1"/>
</dbReference>
<reference evidence="5" key="2">
    <citation type="submission" date="2015-01" db="EMBL/GenBank/DDBJ databases">
        <title>Evolutionary Origins and Diversification of the Mycorrhizal Mutualists.</title>
        <authorList>
            <consortium name="DOE Joint Genome Institute"/>
            <consortium name="Mycorrhizal Genomics Consortium"/>
            <person name="Kohler A."/>
            <person name="Kuo A."/>
            <person name="Nagy L.G."/>
            <person name="Floudas D."/>
            <person name="Copeland A."/>
            <person name="Barry K.W."/>
            <person name="Cichocki N."/>
            <person name="Veneault-Fourrey C."/>
            <person name="LaButti K."/>
            <person name="Lindquist E.A."/>
            <person name="Lipzen A."/>
            <person name="Lundell T."/>
            <person name="Morin E."/>
            <person name="Murat C."/>
            <person name="Riley R."/>
            <person name="Ohm R."/>
            <person name="Sun H."/>
            <person name="Tunlid A."/>
            <person name="Henrissat B."/>
            <person name="Grigoriev I.V."/>
            <person name="Hibbett D.S."/>
            <person name="Martin F."/>
        </authorList>
    </citation>
    <scope>NUCLEOTIDE SEQUENCE [LARGE SCALE GENOMIC DNA]</scope>
    <source>
        <strain evidence="5">ATCC 200175</strain>
    </source>
</reference>
<dbReference type="OrthoDB" id="10047078at2759"/>
<evidence type="ECO:0008006" key="6">
    <source>
        <dbReference type="Google" id="ProtNLM"/>
    </source>
</evidence>
<dbReference type="InterPro" id="IPR015422">
    <property type="entry name" value="PyrdxlP-dep_Trfase_small"/>
</dbReference>
<dbReference type="InterPro" id="IPR051750">
    <property type="entry name" value="Trans-sulfuration_enzymes"/>
</dbReference>
<dbReference type="PANTHER" id="PTHR42699:SF1">
    <property type="entry name" value="CYSTATHIONINE GAMMA-SYNTHASE-RELATED"/>
    <property type="match status" value="1"/>
</dbReference>